<organism evidence="3 4">
    <name type="scientific">Xanthocytophaga flava</name>
    <dbReference type="NCBI Taxonomy" id="3048013"/>
    <lineage>
        <taxon>Bacteria</taxon>
        <taxon>Pseudomonadati</taxon>
        <taxon>Bacteroidota</taxon>
        <taxon>Cytophagia</taxon>
        <taxon>Cytophagales</taxon>
        <taxon>Rhodocytophagaceae</taxon>
        <taxon>Xanthocytophaga</taxon>
    </lineage>
</organism>
<evidence type="ECO:0000313" key="4">
    <source>
        <dbReference type="Proteomes" id="UP001241110"/>
    </source>
</evidence>
<accession>A0AAE3QXG8</accession>
<dbReference type="PANTHER" id="PTHR12526:SF630">
    <property type="entry name" value="GLYCOSYLTRANSFERASE"/>
    <property type="match status" value="1"/>
</dbReference>
<gene>
    <name evidence="3" type="ORF">QNI16_30955</name>
</gene>
<comment type="caution">
    <text evidence="3">The sequence shown here is derived from an EMBL/GenBank/DDBJ whole genome shotgun (WGS) entry which is preliminary data.</text>
</comment>
<name>A0AAE3QXG8_9BACT</name>
<sequence length="386" mass="44200">MKILLCTNSFENVTNGPAKFANLILEVNTLYPEHQIRILTEDITVPHENVYPVQVRLPRFLKLLSQFFRMFIYHNAAQKIRREFAYDVLLYNNSFIGLWSAIVSKEPTVGMINDDNNISIGWNNFKASSMWLKRFLFRKCEKLSVRYHQHILTNSDFLTEKVIAAYGHPQKVTRLYKSIDLSKNKFQADRPFVQPIRILFVKADFRRGDLQTLTDALALLDKFTFQLTVVGPEERFKSLIESYFVGKGNLQLDWRGEQSPDNVRQLMYECDIFCVPALQEALGVANIEALACGLPVVSTIVGGIPEVLDHGKNGWLVPPGNPNELAQAIESSITFIEQRKNKVSNGESFVKRFSKYVMYQDLLAILQDVVSHYTYRSTPERTSSGS</sequence>
<protein>
    <submittedName>
        <fullName evidence="3">Glycosyltransferase family 4 protein</fullName>
        <ecNumber evidence="3">2.4.-.-</ecNumber>
    </submittedName>
</protein>
<dbReference type="RefSeq" id="WP_313986858.1">
    <property type="nucleotide sequence ID" value="NZ_JASJOS010000017.1"/>
</dbReference>
<dbReference type="InterPro" id="IPR028098">
    <property type="entry name" value="Glyco_trans_4-like_N"/>
</dbReference>
<proteinExistence type="predicted"/>
<keyword evidence="3" id="KW-0328">Glycosyltransferase</keyword>
<dbReference type="EMBL" id="JASJOS010000017">
    <property type="protein sequence ID" value="MDJ1484960.1"/>
    <property type="molecule type" value="Genomic_DNA"/>
</dbReference>
<dbReference type="AlphaFoldDB" id="A0AAE3QXG8"/>
<dbReference type="Pfam" id="PF00534">
    <property type="entry name" value="Glycos_transf_1"/>
    <property type="match status" value="1"/>
</dbReference>
<dbReference type="PANTHER" id="PTHR12526">
    <property type="entry name" value="GLYCOSYLTRANSFERASE"/>
    <property type="match status" value="1"/>
</dbReference>
<evidence type="ECO:0000313" key="3">
    <source>
        <dbReference type="EMBL" id="MDJ1484960.1"/>
    </source>
</evidence>
<keyword evidence="3" id="KW-0808">Transferase</keyword>
<reference evidence="3" key="1">
    <citation type="submission" date="2023-05" db="EMBL/GenBank/DDBJ databases">
        <authorList>
            <person name="Zhang X."/>
        </authorList>
    </citation>
    <scope>NUCLEOTIDE SEQUENCE</scope>
    <source>
        <strain evidence="3">YF14B1</strain>
    </source>
</reference>
<feature type="domain" description="Glycosyltransferase subfamily 4-like N-terminal" evidence="2">
    <location>
        <begin position="34"/>
        <end position="182"/>
    </location>
</feature>
<dbReference type="SUPFAM" id="SSF53756">
    <property type="entry name" value="UDP-Glycosyltransferase/glycogen phosphorylase"/>
    <property type="match status" value="1"/>
</dbReference>
<dbReference type="EC" id="2.4.-.-" evidence="3"/>
<dbReference type="InterPro" id="IPR001296">
    <property type="entry name" value="Glyco_trans_1"/>
</dbReference>
<dbReference type="CDD" id="cd03801">
    <property type="entry name" value="GT4_PimA-like"/>
    <property type="match status" value="1"/>
</dbReference>
<evidence type="ECO:0000259" key="1">
    <source>
        <dbReference type="Pfam" id="PF00534"/>
    </source>
</evidence>
<evidence type="ECO:0000259" key="2">
    <source>
        <dbReference type="Pfam" id="PF13439"/>
    </source>
</evidence>
<feature type="domain" description="Glycosyl transferase family 1" evidence="1">
    <location>
        <begin position="190"/>
        <end position="346"/>
    </location>
</feature>
<dbReference type="Pfam" id="PF13439">
    <property type="entry name" value="Glyco_transf_4"/>
    <property type="match status" value="1"/>
</dbReference>
<dbReference type="Proteomes" id="UP001241110">
    <property type="component" value="Unassembled WGS sequence"/>
</dbReference>
<dbReference type="GO" id="GO:0016757">
    <property type="term" value="F:glycosyltransferase activity"/>
    <property type="evidence" value="ECO:0007669"/>
    <property type="project" value="UniProtKB-KW"/>
</dbReference>
<dbReference type="Gene3D" id="3.40.50.2000">
    <property type="entry name" value="Glycogen Phosphorylase B"/>
    <property type="match status" value="2"/>
</dbReference>